<dbReference type="EMBL" id="JBGMDY010000011">
    <property type="protein sequence ID" value="KAL2318413.1"/>
    <property type="molecule type" value="Genomic_DNA"/>
</dbReference>
<dbReference type="Proteomes" id="UP001603857">
    <property type="component" value="Unassembled WGS sequence"/>
</dbReference>
<dbReference type="AlphaFoldDB" id="A0ABD1L4Y8"/>
<protein>
    <submittedName>
        <fullName evidence="1">Uncharacterized protein</fullName>
    </submittedName>
</protein>
<accession>A0ABD1L4Y8</accession>
<evidence type="ECO:0000313" key="2">
    <source>
        <dbReference type="Proteomes" id="UP001603857"/>
    </source>
</evidence>
<name>A0ABD1L4Y8_9FABA</name>
<sequence length="54" mass="6160">MFQHVITTIAMALVKKPTEVASSNKKVSNDEHEILRSMKHGAFEGLGIQWFQFK</sequence>
<keyword evidence="2" id="KW-1185">Reference proteome</keyword>
<proteinExistence type="predicted"/>
<gene>
    <name evidence="1" type="ORF">Fmac_032289</name>
</gene>
<reference evidence="1 2" key="1">
    <citation type="submission" date="2024-08" db="EMBL/GenBank/DDBJ databases">
        <title>Insights into the chromosomal genome structure of Flemingia macrophylla.</title>
        <authorList>
            <person name="Ding Y."/>
            <person name="Zhao Y."/>
            <person name="Bi W."/>
            <person name="Wu M."/>
            <person name="Zhao G."/>
            <person name="Gong Y."/>
            <person name="Li W."/>
            <person name="Zhang P."/>
        </authorList>
    </citation>
    <scope>NUCLEOTIDE SEQUENCE [LARGE SCALE GENOMIC DNA]</scope>
    <source>
        <strain evidence="1">DYQJB</strain>
        <tissue evidence="1">Leaf</tissue>
    </source>
</reference>
<evidence type="ECO:0000313" key="1">
    <source>
        <dbReference type="EMBL" id="KAL2318413.1"/>
    </source>
</evidence>
<organism evidence="1 2">
    <name type="scientific">Flemingia macrophylla</name>
    <dbReference type="NCBI Taxonomy" id="520843"/>
    <lineage>
        <taxon>Eukaryota</taxon>
        <taxon>Viridiplantae</taxon>
        <taxon>Streptophyta</taxon>
        <taxon>Embryophyta</taxon>
        <taxon>Tracheophyta</taxon>
        <taxon>Spermatophyta</taxon>
        <taxon>Magnoliopsida</taxon>
        <taxon>eudicotyledons</taxon>
        <taxon>Gunneridae</taxon>
        <taxon>Pentapetalae</taxon>
        <taxon>rosids</taxon>
        <taxon>fabids</taxon>
        <taxon>Fabales</taxon>
        <taxon>Fabaceae</taxon>
        <taxon>Papilionoideae</taxon>
        <taxon>50 kb inversion clade</taxon>
        <taxon>NPAAA clade</taxon>
        <taxon>indigoferoid/millettioid clade</taxon>
        <taxon>Phaseoleae</taxon>
        <taxon>Flemingia</taxon>
    </lineage>
</organism>
<comment type="caution">
    <text evidence="1">The sequence shown here is derived from an EMBL/GenBank/DDBJ whole genome shotgun (WGS) entry which is preliminary data.</text>
</comment>